<dbReference type="Gene3D" id="3.40.190.10">
    <property type="entry name" value="Periplasmic binding protein-like II"/>
    <property type="match status" value="1"/>
</dbReference>
<dbReference type="RefSeq" id="WP_318649043.1">
    <property type="nucleotide sequence ID" value="NZ_CP137852.1"/>
</dbReference>
<dbReference type="InterPro" id="IPR005064">
    <property type="entry name" value="BUG"/>
</dbReference>
<dbReference type="PROSITE" id="PS51318">
    <property type="entry name" value="TAT"/>
    <property type="match status" value="1"/>
</dbReference>
<dbReference type="Proteomes" id="UP001305521">
    <property type="component" value="Chromosome"/>
</dbReference>
<reference evidence="3 4" key="1">
    <citation type="submission" date="2023-11" db="EMBL/GenBank/DDBJ databases">
        <title>Arctic aerobic anoxygenic photoheterotroph Sediminicoccus rosea KRV36 adapts its photosynthesis to long days of polar summer.</title>
        <authorList>
            <person name="Tomasch J."/>
            <person name="Kopejtka K."/>
            <person name="Bily T."/>
            <person name="Gardiner A.T."/>
            <person name="Gardian Z."/>
            <person name="Shivaramu S."/>
            <person name="Koblizek M."/>
            <person name="Engelhardt F."/>
            <person name="Kaftan D."/>
        </authorList>
    </citation>
    <scope>NUCLEOTIDE SEQUENCE [LARGE SCALE GENOMIC DNA]</scope>
    <source>
        <strain evidence="3 4">R-30</strain>
    </source>
</reference>
<evidence type="ECO:0000313" key="3">
    <source>
        <dbReference type="EMBL" id="WPB85078.1"/>
    </source>
</evidence>
<dbReference type="Gene3D" id="3.40.190.150">
    <property type="entry name" value="Bordetella uptake gene, domain 1"/>
    <property type="match status" value="1"/>
</dbReference>
<gene>
    <name evidence="3" type="ORF">R9Z33_23675</name>
</gene>
<proteinExistence type="inferred from homology"/>
<name>A0ABZ0PH66_9PROT</name>
<dbReference type="SUPFAM" id="SSF53850">
    <property type="entry name" value="Periplasmic binding protein-like II"/>
    <property type="match status" value="1"/>
</dbReference>
<dbReference type="PANTHER" id="PTHR42928">
    <property type="entry name" value="TRICARBOXYLATE-BINDING PROTEIN"/>
    <property type="match status" value="1"/>
</dbReference>
<protein>
    <submittedName>
        <fullName evidence="3">Tripartite tricarboxylate transporter substrate binding protein</fullName>
    </submittedName>
</protein>
<comment type="similarity">
    <text evidence="1">Belongs to the UPF0065 (bug) family.</text>
</comment>
<evidence type="ECO:0000256" key="1">
    <source>
        <dbReference type="ARBA" id="ARBA00006987"/>
    </source>
</evidence>
<evidence type="ECO:0000313" key="4">
    <source>
        <dbReference type="Proteomes" id="UP001305521"/>
    </source>
</evidence>
<keyword evidence="2" id="KW-0732">Signal</keyword>
<dbReference type="InterPro" id="IPR006311">
    <property type="entry name" value="TAT_signal"/>
</dbReference>
<dbReference type="PIRSF" id="PIRSF017082">
    <property type="entry name" value="YflP"/>
    <property type="match status" value="1"/>
</dbReference>
<keyword evidence="4" id="KW-1185">Reference proteome</keyword>
<dbReference type="CDD" id="cd07012">
    <property type="entry name" value="PBP2_Bug_TTT"/>
    <property type="match status" value="1"/>
</dbReference>
<evidence type="ECO:0000256" key="2">
    <source>
        <dbReference type="SAM" id="SignalP"/>
    </source>
</evidence>
<dbReference type="EMBL" id="CP137852">
    <property type="protein sequence ID" value="WPB85078.1"/>
    <property type="molecule type" value="Genomic_DNA"/>
</dbReference>
<dbReference type="PANTHER" id="PTHR42928:SF5">
    <property type="entry name" value="BLR1237 PROTEIN"/>
    <property type="match status" value="1"/>
</dbReference>
<sequence>MSGKLTRRHALMAASLSPTLAAPPSLAQSSATQAWPAQPIRLIVPFAPGGTTDLIARLVATPLQERLGQPIIIENRPGAGATVGSLLAAQAAPDGYTLVLSNIASHGISPTLYPNMRYDAVRDFSHIALLTLNPSVFVANPRAGISNMADFARIHRASPRGLDMASSGAGSSNHLLIVRMGQILGREINHIPFRGAGPAMTAVIGGQVPLMSDSLPSAASHIRQGSVRAVAMSSAERHPSFPDVPTLREQGYDLVTSSWFGLSGPARMPQPVVERLSREVRAILATAEVRARFAEIGGTPGEFSPEEYAAFVTAEVASWAVLVRESGAQPD</sequence>
<dbReference type="InterPro" id="IPR042100">
    <property type="entry name" value="Bug_dom1"/>
</dbReference>
<accession>A0ABZ0PH66</accession>
<feature type="signal peptide" evidence="2">
    <location>
        <begin position="1"/>
        <end position="27"/>
    </location>
</feature>
<organism evidence="3 4">
    <name type="scientific">Sediminicoccus rosea</name>
    <dbReference type="NCBI Taxonomy" id="1225128"/>
    <lineage>
        <taxon>Bacteria</taxon>
        <taxon>Pseudomonadati</taxon>
        <taxon>Pseudomonadota</taxon>
        <taxon>Alphaproteobacteria</taxon>
        <taxon>Acetobacterales</taxon>
        <taxon>Roseomonadaceae</taxon>
        <taxon>Sediminicoccus</taxon>
    </lineage>
</organism>
<feature type="chain" id="PRO_5047038705" evidence="2">
    <location>
        <begin position="28"/>
        <end position="331"/>
    </location>
</feature>
<dbReference type="Pfam" id="PF03401">
    <property type="entry name" value="TctC"/>
    <property type="match status" value="1"/>
</dbReference>